<dbReference type="EMBL" id="FNCV01000028">
    <property type="protein sequence ID" value="SDH94167.1"/>
    <property type="molecule type" value="Genomic_DNA"/>
</dbReference>
<accession>A0A1G8GIQ1</accession>
<sequence>MNHRKPFAWTIERLAGASGWVLGRLAWSTETLAHRMLRWARVINNAAWRADMAALRPARRD</sequence>
<organism evidence="1 2">
    <name type="scientific">Roseospirillum parvum</name>
    <dbReference type="NCBI Taxonomy" id="83401"/>
    <lineage>
        <taxon>Bacteria</taxon>
        <taxon>Pseudomonadati</taxon>
        <taxon>Pseudomonadota</taxon>
        <taxon>Alphaproteobacteria</taxon>
        <taxon>Rhodospirillales</taxon>
        <taxon>Rhodospirillaceae</taxon>
        <taxon>Roseospirillum</taxon>
    </lineage>
</organism>
<evidence type="ECO:0008006" key="3">
    <source>
        <dbReference type="Google" id="ProtNLM"/>
    </source>
</evidence>
<protein>
    <recommendedName>
        <fullName evidence="3">Transposase DDE domain-containing protein</fullName>
    </recommendedName>
</protein>
<dbReference type="STRING" id="83401.SAMN05421742_1287"/>
<keyword evidence="2" id="KW-1185">Reference proteome</keyword>
<dbReference type="Proteomes" id="UP000217076">
    <property type="component" value="Unassembled WGS sequence"/>
</dbReference>
<dbReference type="AlphaFoldDB" id="A0A1G8GIQ1"/>
<proteinExistence type="predicted"/>
<evidence type="ECO:0000313" key="2">
    <source>
        <dbReference type="Proteomes" id="UP000217076"/>
    </source>
</evidence>
<reference evidence="2" key="1">
    <citation type="submission" date="2016-10" db="EMBL/GenBank/DDBJ databases">
        <authorList>
            <person name="Varghese N."/>
            <person name="Submissions S."/>
        </authorList>
    </citation>
    <scope>NUCLEOTIDE SEQUENCE [LARGE SCALE GENOMIC DNA]</scope>
    <source>
        <strain evidence="2">930I</strain>
    </source>
</reference>
<evidence type="ECO:0000313" key="1">
    <source>
        <dbReference type="EMBL" id="SDH94167.1"/>
    </source>
</evidence>
<gene>
    <name evidence="1" type="ORF">SAMN05421742_1287</name>
</gene>
<name>A0A1G8GIQ1_9PROT</name>
<dbReference type="RefSeq" id="WP_092622114.1">
    <property type="nucleotide sequence ID" value="NZ_FNCV01000028.1"/>
</dbReference>